<dbReference type="InterPro" id="IPR001214">
    <property type="entry name" value="SET_dom"/>
</dbReference>
<dbReference type="SUPFAM" id="SSF82199">
    <property type="entry name" value="SET domain"/>
    <property type="match status" value="1"/>
</dbReference>
<dbReference type="EMBL" id="KN823065">
    <property type="protein sequence ID" value="KIO24214.1"/>
    <property type="molecule type" value="Genomic_DNA"/>
</dbReference>
<dbReference type="InterPro" id="IPR050869">
    <property type="entry name" value="H3K4_H4K5_MeTrfase"/>
</dbReference>
<feature type="domain" description="SET" evidence="1">
    <location>
        <begin position="1"/>
        <end position="167"/>
    </location>
</feature>
<proteinExistence type="predicted"/>
<dbReference type="AlphaFoldDB" id="A0A0C3QFT4"/>
<sequence length="286" mass="31106">MCKDLPQFLSSTTDPQQQLDSLLVAQLVAKHLASDEGRGAIIRYFQGSSAKSSVDDLEEPLRALLTLQPAERISSPPLPLQSSLLSATPKAAIDHLFSTIQNNHFSVSSTSLHPIAHAIFPLSSRAFNHSCLPNAAPSYRYENGAVWQDVRALSDIAVDEEITISYIDPASPLSSRQIALRHAYGFECTCSRCQMQASVSSTAALSPQHDLAKSEGVLREWVFSDNPPVLSSVAAFPLPVTNATIKDVPPVLLPFRKPKARPSIIHRTDPPGDVLYHLSTSPPINR</sequence>
<dbReference type="GO" id="GO:0005634">
    <property type="term" value="C:nucleus"/>
    <property type="evidence" value="ECO:0007669"/>
    <property type="project" value="TreeGrafter"/>
</dbReference>
<protein>
    <recommendedName>
        <fullName evidence="1">SET domain-containing protein</fullName>
    </recommendedName>
</protein>
<dbReference type="STRING" id="1051891.A0A0C3QFT4"/>
<dbReference type="PROSITE" id="PS50280">
    <property type="entry name" value="SET"/>
    <property type="match status" value="1"/>
</dbReference>
<dbReference type="Gene3D" id="1.10.220.160">
    <property type="match status" value="1"/>
</dbReference>
<evidence type="ECO:0000259" key="1">
    <source>
        <dbReference type="PROSITE" id="PS50280"/>
    </source>
</evidence>
<dbReference type="PANTHER" id="PTHR12197">
    <property type="entry name" value="HISTONE-LYSINE N-METHYLTRANSFERASE SMYD"/>
    <property type="match status" value="1"/>
</dbReference>
<reference evidence="2 3" key="1">
    <citation type="submission" date="2014-04" db="EMBL/GenBank/DDBJ databases">
        <authorList>
            <consortium name="DOE Joint Genome Institute"/>
            <person name="Kuo A."/>
            <person name="Girlanda M."/>
            <person name="Perotto S."/>
            <person name="Kohler A."/>
            <person name="Nagy L.G."/>
            <person name="Floudas D."/>
            <person name="Copeland A."/>
            <person name="Barry K.W."/>
            <person name="Cichocki N."/>
            <person name="Veneault-Fourrey C."/>
            <person name="LaButti K."/>
            <person name="Lindquist E.A."/>
            <person name="Lipzen A."/>
            <person name="Lundell T."/>
            <person name="Morin E."/>
            <person name="Murat C."/>
            <person name="Sun H."/>
            <person name="Tunlid A."/>
            <person name="Henrissat B."/>
            <person name="Grigoriev I.V."/>
            <person name="Hibbett D.S."/>
            <person name="Martin F."/>
            <person name="Nordberg H.P."/>
            <person name="Cantor M.N."/>
            <person name="Hua S.X."/>
        </authorList>
    </citation>
    <scope>NUCLEOTIDE SEQUENCE [LARGE SCALE GENOMIC DNA]</scope>
    <source>
        <strain evidence="2 3">MUT 4182</strain>
    </source>
</reference>
<dbReference type="InterPro" id="IPR046341">
    <property type="entry name" value="SET_dom_sf"/>
</dbReference>
<evidence type="ECO:0000313" key="3">
    <source>
        <dbReference type="Proteomes" id="UP000054248"/>
    </source>
</evidence>
<organism evidence="2 3">
    <name type="scientific">Tulasnella calospora MUT 4182</name>
    <dbReference type="NCBI Taxonomy" id="1051891"/>
    <lineage>
        <taxon>Eukaryota</taxon>
        <taxon>Fungi</taxon>
        <taxon>Dikarya</taxon>
        <taxon>Basidiomycota</taxon>
        <taxon>Agaricomycotina</taxon>
        <taxon>Agaricomycetes</taxon>
        <taxon>Cantharellales</taxon>
        <taxon>Tulasnellaceae</taxon>
        <taxon>Tulasnella</taxon>
    </lineage>
</organism>
<reference evidence="3" key="2">
    <citation type="submission" date="2015-01" db="EMBL/GenBank/DDBJ databases">
        <title>Evolutionary Origins and Diversification of the Mycorrhizal Mutualists.</title>
        <authorList>
            <consortium name="DOE Joint Genome Institute"/>
            <consortium name="Mycorrhizal Genomics Consortium"/>
            <person name="Kohler A."/>
            <person name="Kuo A."/>
            <person name="Nagy L.G."/>
            <person name="Floudas D."/>
            <person name="Copeland A."/>
            <person name="Barry K.W."/>
            <person name="Cichocki N."/>
            <person name="Veneault-Fourrey C."/>
            <person name="LaButti K."/>
            <person name="Lindquist E.A."/>
            <person name="Lipzen A."/>
            <person name="Lundell T."/>
            <person name="Morin E."/>
            <person name="Murat C."/>
            <person name="Riley R."/>
            <person name="Ohm R."/>
            <person name="Sun H."/>
            <person name="Tunlid A."/>
            <person name="Henrissat B."/>
            <person name="Grigoriev I.V."/>
            <person name="Hibbett D.S."/>
            <person name="Martin F."/>
        </authorList>
    </citation>
    <scope>NUCLEOTIDE SEQUENCE [LARGE SCALE GENOMIC DNA]</scope>
    <source>
        <strain evidence="3">MUT 4182</strain>
    </source>
</reference>
<keyword evidence="3" id="KW-1185">Reference proteome</keyword>
<dbReference type="PANTHER" id="PTHR12197:SF251">
    <property type="entry name" value="EG:BACR7C10.4 PROTEIN"/>
    <property type="match status" value="1"/>
</dbReference>
<dbReference type="Pfam" id="PF00856">
    <property type="entry name" value="SET"/>
    <property type="match status" value="1"/>
</dbReference>
<dbReference type="HOGENOM" id="CLU_1070364_0_0_1"/>
<accession>A0A0C3QFT4</accession>
<evidence type="ECO:0000313" key="2">
    <source>
        <dbReference type="EMBL" id="KIO24214.1"/>
    </source>
</evidence>
<dbReference type="OrthoDB" id="5945798at2759"/>
<dbReference type="CDD" id="cd20071">
    <property type="entry name" value="SET_SMYD"/>
    <property type="match status" value="1"/>
</dbReference>
<dbReference type="Gene3D" id="2.170.270.10">
    <property type="entry name" value="SET domain"/>
    <property type="match status" value="1"/>
</dbReference>
<name>A0A0C3QFT4_9AGAM</name>
<dbReference type="Proteomes" id="UP000054248">
    <property type="component" value="Unassembled WGS sequence"/>
</dbReference>
<gene>
    <name evidence="2" type="ORF">M407DRAFT_26329</name>
</gene>